<feature type="compositionally biased region" description="Basic and acidic residues" evidence="1">
    <location>
        <begin position="37"/>
        <end position="49"/>
    </location>
</feature>
<evidence type="ECO:0000313" key="2">
    <source>
        <dbReference type="EMBL" id="KAK7994288.1"/>
    </source>
</evidence>
<dbReference type="EMBL" id="JAQQWI010000024">
    <property type="protein sequence ID" value="KAK7994288.1"/>
    <property type="molecule type" value="Genomic_DNA"/>
</dbReference>
<name>A0ABR1R0U4_9PEZI</name>
<comment type="caution">
    <text evidence="2">The sequence shown here is derived from an EMBL/GenBank/DDBJ whole genome shotgun (WGS) entry which is preliminary data.</text>
</comment>
<reference evidence="2 3" key="1">
    <citation type="submission" date="2023-01" db="EMBL/GenBank/DDBJ databases">
        <title>Analysis of 21 Apiospora genomes using comparative genomics revels a genus with tremendous synthesis potential of carbohydrate active enzymes and secondary metabolites.</title>
        <authorList>
            <person name="Sorensen T."/>
        </authorList>
    </citation>
    <scope>NUCLEOTIDE SEQUENCE [LARGE SCALE GENOMIC DNA]</scope>
    <source>
        <strain evidence="2 3">CBS 20057</strain>
    </source>
</reference>
<evidence type="ECO:0000313" key="3">
    <source>
        <dbReference type="Proteomes" id="UP001396898"/>
    </source>
</evidence>
<keyword evidence="3" id="KW-1185">Reference proteome</keyword>
<sequence length="66" mass="7008">MPSSTGRTSSSGASTTFRSGTSSTFTKEATRSSKNVIVHEHARGYDRNEPTPPYSSRTGGGSSRRP</sequence>
<accession>A0ABR1R0U4</accession>
<gene>
    <name evidence="2" type="ORF">PG991_015876</name>
</gene>
<protein>
    <submittedName>
        <fullName evidence="2">Uncharacterized protein</fullName>
    </submittedName>
</protein>
<feature type="compositionally biased region" description="Low complexity" evidence="1">
    <location>
        <begin position="1"/>
        <end position="26"/>
    </location>
</feature>
<proteinExistence type="predicted"/>
<organism evidence="2 3">
    <name type="scientific">Apiospora marii</name>
    <dbReference type="NCBI Taxonomy" id="335849"/>
    <lineage>
        <taxon>Eukaryota</taxon>
        <taxon>Fungi</taxon>
        <taxon>Dikarya</taxon>
        <taxon>Ascomycota</taxon>
        <taxon>Pezizomycotina</taxon>
        <taxon>Sordariomycetes</taxon>
        <taxon>Xylariomycetidae</taxon>
        <taxon>Amphisphaeriales</taxon>
        <taxon>Apiosporaceae</taxon>
        <taxon>Apiospora</taxon>
    </lineage>
</organism>
<feature type="region of interest" description="Disordered" evidence="1">
    <location>
        <begin position="1"/>
        <end position="66"/>
    </location>
</feature>
<evidence type="ECO:0000256" key="1">
    <source>
        <dbReference type="SAM" id="MobiDB-lite"/>
    </source>
</evidence>
<dbReference type="Proteomes" id="UP001396898">
    <property type="component" value="Unassembled WGS sequence"/>
</dbReference>